<name>A0A8B9GF17_9PSIT</name>
<evidence type="ECO:0000256" key="1">
    <source>
        <dbReference type="SAM" id="Coils"/>
    </source>
</evidence>
<feature type="coiled-coil region" evidence="1">
    <location>
        <begin position="198"/>
        <end position="253"/>
    </location>
</feature>
<keyword evidence="1" id="KW-0175">Coiled coil</keyword>
<proteinExistence type="predicted"/>
<accession>A0A8B9GF17</accession>
<protein>
    <submittedName>
        <fullName evidence="3">Coiled-coil domain containing 62</fullName>
    </submittedName>
</protein>
<keyword evidence="4" id="KW-1185">Reference proteome</keyword>
<dbReference type="Ensembl" id="ENSACOT00000023369.1">
    <property type="protein sequence ID" value="ENSACOP00000022585.1"/>
    <property type="gene ID" value="ENSACOG00000015385.1"/>
</dbReference>
<reference evidence="3" key="1">
    <citation type="submission" date="2025-08" db="UniProtKB">
        <authorList>
            <consortium name="Ensembl"/>
        </authorList>
    </citation>
    <scope>IDENTIFICATION</scope>
</reference>
<feature type="compositionally biased region" description="Polar residues" evidence="2">
    <location>
        <begin position="1"/>
        <end position="21"/>
    </location>
</feature>
<reference evidence="3" key="2">
    <citation type="submission" date="2025-09" db="UniProtKB">
        <authorList>
            <consortium name="Ensembl"/>
        </authorList>
    </citation>
    <scope>IDENTIFICATION</scope>
</reference>
<feature type="region of interest" description="Disordered" evidence="2">
    <location>
        <begin position="1"/>
        <end position="23"/>
    </location>
</feature>
<dbReference type="Proteomes" id="UP000694522">
    <property type="component" value="Unplaced"/>
</dbReference>
<evidence type="ECO:0000313" key="4">
    <source>
        <dbReference type="Proteomes" id="UP000694522"/>
    </source>
</evidence>
<feature type="coiled-coil region" evidence="1">
    <location>
        <begin position="72"/>
        <end position="99"/>
    </location>
</feature>
<sequence>MNPSLPRSASPQKSDPGLESSTIEKQRQELQLLIAELKDRDQELDDMVAVHQRQLLAWEDDRQKILTLAERCNLLNNELNKRNEIIESLTRRLKFLESQQSDSKTTLESTQQKFRELSQKVTDTTAHCQALEEKNQSLHCLVLELSAKTGQLQAREQELLTMLKLKDEAMLEPTDHITDFISEFKRVESALRAARMERFSLNKEKQDLKVRLKELVLEMNKLKDDLCEKVKENHKQQEEIIHLKQENSCLRSELALAVEKAKRQDQLLQFAKSKQARTDTELSGLRKIYVKQQRDLQFLHVSLESSQELRQKHEKAAHERSVGMAFSAPESNSKTDSVRTEGTHGICEECGTAQVPKSRVKLTSEMCEVDNGLLQNASDMEETTSAYFNQCPKVVKVLAVLTEEEGQDVASSSDEPGSQVFCEANSTRPLRNREISENEVEIRDQQTFESSSPEHEHWLDVNSRVDLQSTFIQSTGPSDQTANENKTWEERTGILLDQRSRETPAAVHKSESDSCSNKFFIKKDAWWKPVSDPEWLKIFKPIKGDGNVWHGKDCSCLRTAQEVECACSKSEENVDLNSSHLDSPCLTSTQKGDRPQRCEKSCDEEFTLEINSFSVAKPTNRCCSATVDHDTSSPISKLQHVLAESRQMVADLELSTLLQASPRCSPNSSNINTEMCLQHNKTLPFSAADENLSNTELIWRPEDHQPSSYDGKLPRYFPCFFGVKASQRDVGMYFILK</sequence>
<organism evidence="3 4">
    <name type="scientific">Amazona collaria</name>
    <name type="common">yellow-billed parrot</name>
    <dbReference type="NCBI Taxonomy" id="241587"/>
    <lineage>
        <taxon>Eukaryota</taxon>
        <taxon>Metazoa</taxon>
        <taxon>Chordata</taxon>
        <taxon>Craniata</taxon>
        <taxon>Vertebrata</taxon>
        <taxon>Euteleostomi</taxon>
        <taxon>Archelosauria</taxon>
        <taxon>Archosauria</taxon>
        <taxon>Dinosauria</taxon>
        <taxon>Saurischia</taxon>
        <taxon>Theropoda</taxon>
        <taxon>Coelurosauria</taxon>
        <taxon>Aves</taxon>
        <taxon>Neognathae</taxon>
        <taxon>Neoaves</taxon>
        <taxon>Telluraves</taxon>
        <taxon>Australaves</taxon>
        <taxon>Psittaciformes</taxon>
        <taxon>Psittacidae</taxon>
        <taxon>Amazona</taxon>
    </lineage>
</organism>
<dbReference type="AlphaFoldDB" id="A0A8B9GF17"/>
<evidence type="ECO:0000313" key="3">
    <source>
        <dbReference type="Ensembl" id="ENSACOP00000022585.1"/>
    </source>
</evidence>
<evidence type="ECO:0000256" key="2">
    <source>
        <dbReference type="SAM" id="MobiDB-lite"/>
    </source>
</evidence>